<dbReference type="Pfam" id="PF17194">
    <property type="entry name" value="AbiEi_3_N"/>
    <property type="match status" value="1"/>
</dbReference>
<sequence>MSTNKEIKINKLLQSAPHNTVWLASWLADQNISHDLQQRYVKSGWLEKVGTGAFKRKGEKISWLGGVYAVQKQAQRPIHIGGMTALRLQGFAHYLRSRENLQLFSPNGINLPRWFTNYKWDEGKPILYHSSLLSEHKNSFLEHNQNGFDVTVSSPERAILEAIYLTPKQLDMVEVYQTLEGLANLRPKLLEKLLEECTSIKVKRLFLFMAKKAGHQWADFINTDNIDLGTGNRSLSTGGVFISDFKITIPKELAEL</sequence>
<proteinExistence type="predicted"/>
<reference evidence="3" key="1">
    <citation type="journal article" date="2019" name="Int. J. Syst. Evol. Microbiol.">
        <title>The Global Catalogue of Microorganisms (GCM) 10K type strain sequencing project: providing services to taxonomists for standard genome sequencing and annotation.</title>
        <authorList>
            <consortium name="The Broad Institute Genomics Platform"/>
            <consortium name="The Broad Institute Genome Sequencing Center for Infectious Disease"/>
            <person name="Wu L."/>
            <person name="Ma J."/>
        </authorList>
    </citation>
    <scope>NUCLEOTIDE SEQUENCE [LARGE SCALE GENOMIC DNA]</scope>
    <source>
        <strain evidence="3">KCTC 62164</strain>
    </source>
</reference>
<dbReference type="Pfam" id="PF11459">
    <property type="entry name" value="AbiEi_3"/>
    <property type="match status" value="1"/>
</dbReference>
<dbReference type="EMBL" id="JBHRSL010000010">
    <property type="protein sequence ID" value="MFC3052286.1"/>
    <property type="molecule type" value="Genomic_DNA"/>
</dbReference>
<protein>
    <submittedName>
        <fullName evidence="2">Type IV toxin-antitoxin system AbiEi family antitoxin</fullName>
    </submittedName>
</protein>
<evidence type="ECO:0000313" key="2">
    <source>
        <dbReference type="EMBL" id="MFC3052286.1"/>
    </source>
</evidence>
<accession>A0ABV7D612</accession>
<comment type="caution">
    <text evidence="2">The sequence shown here is derived from an EMBL/GenBank/DDBJ whole genome shotgun (WGS) entry which is preliminary data.</text>
</comment>
<keyword evidence="3" id="KW-1185">Reference proteome</keyword>
<organism evidence="2 3">
    <name type="scientific">Kordiimonas pumila</name>
    <dbReference type="NCBI Taxonomy" id="2161677"/>
    <lineage>
        <taxon>Bacteria</taxon>
        <taxon>Pseudomonadati</taxon>
        <taxon>Pseudomonadota</taxon>
        <taxon>Alphaproteobacteria</taxon>
        <taxon>Kordiimonadales</taxon>
        <taxon>Kordiimonadaceae</taxon>
        <taxon>Kordiimonas</taxon>
    </lineage>
</organism>
<dbReference type="InterPro" id="IPR033455">
    <property type="entry name" value="AbiEi_3_N"/>
</dbReference>
<name>A0ABV7D612_9PROT</name>
<evidence type="ECO:0000259" key="1">
    <source>
        <dbReference type="Pfam" id="PF17194"/>
    </source>
</evidence>
<gene>
    <name evidence="2" type="ORF">ACFOKA_10260</name>
</gene>
<dbReference type="RefSeq" id="WP_194215936.1">
    <property type="nucleotide sequence ID" value="NZ_JBHRSL010000010.1"/>
</dbReference>
<dbReference type="Proteomes" id="UP001595444">
    <property type="component" value="Unassembled WGS sequence"/>
</dbReference>
<evidence type="ECO:0000313" key="3">
    <source>
        <dbReference type="Proteomes" id="UP001595444"/>
    </source>
</evidence>
<feature type="domain" description="Transcriptional regulator AbiEi antitoxin N-terminal" evidence="1">
    <location>
        <begin position="6"/>
        <end position="96"/>
    </location>
</feature>
<dbReference type="InterPro" id="IPR021561">
    <property type="entry name" value="AbiEi_3"/>
</dbReference>